<dbReference type="NCBIfam" id="TIGR03561">
    <property type="entry name" value="organ_hyd_perox"/>
    <property type="match status" value="1"/>
</dbReference>
<dbReference type="GO" id="GO:0006979">
    <property type="term" value="P:response to oxidative stress"/>
    <property type="evidence" value="ECO:0007669"/>
    <property type="project" value="InterPro"/>
</dbReference>
<evidence type="ECO:0000256" key="1">
    <source>
        <dbReference type="ARBA" id="ARBA00007378"/>
    </source>
</evidence>
<dbReference type="Gene3D" id="3.30.300.20">
    <property type="match status" value="1"/>
</dbReference>
<accession>A0A849K6C9</accession>
<dbReference type="PANTHER" id="PTHR33797">
    <property type="entry name" value="ORGANIC HYDROPEROXIDE RESISTANCE PROTEIN-LIKE"/>
    <property type="match status" value="1"/>
</dbReference>
<dbReference type="InterPro" id="IPR036102">
    <property type="entry name" value="OsmC/Ohrsf"/>
</dbReference>
<keyword evidence="4" id="KW-1185">Reference proteome</keyword>
<sequence length="150" mass="15938">MTKIQTVLFTGKTHTRPSQRDGSARASETRLDIDLSTPSDDKSRYAYPGVAPHPTAEQLFAGAWSACYFAAIEAVAKEKKVPLPPGVSIDVEVDVGTAGKAYFLQARLNIGLPGMAQEVAEALAHGAHEICPYSKATRGNIDVALNVLTA</sequence>
<evidence type="ECO:0000313" key="4">
    <source>
        <dbReference type="Proteomes" id="UP000552954"/>
    </source>
</evidence>
<dbReference type="InterPro" id="IPR015946">
    <property type="entry name" value="KH_dom-like_a/b"/>
</dbReference>
<evidence type="ECO:0000256" key="2">
    <source>
        <dbReference type="SAM" id="MobiDB-lite"/>
    </source>
</evidence>
<organism evidence="3 4">
    <name type="scientific">Ramlibacter montanisoli</name>
    <dbReference type="NCBI Taxonomy" id="2732512"/>
    <lineage>
        <taxon>Bacteria</taxon>
        <taxon>Pseudomonadati</taxon>
        <taxon>Pseudomonadota</taxon>
        <taxon>Betaproteobacteria</taxon>
        <taxon>Burkholderiales</taxon>
        <taxon>Comamonadaceae</taxon>
        <taxon>Ramlibacter</taxon>
    </lineage>
</organism>
<dbReference type="PANTHER" id="PTHR33797:SF2">
    <property type="entry name" value="ORGANIC HYDROPEROXIDE RESISTANCE PROTEIN-LIKE"/>
    <property type="match status" value="1"/>
</dbReference>
<dbReference type="SUPFAM" id="SSF82784">
    <property type="entry name" value="OsmC-like"/>
    <property type="match status" value="1"/>
</dbReference>
<dbReference type="Proteomes" id="UP000552954">
    <property type="component" value="Unassembled WGS sequence"/>
</dbReference>
<dbReference type="Pfam" id="PF02566">
    <property type="entry name" value="OsmC"/>
    <property type="match status" value="1"/>
</dbReference>
<name>A0A849K6C9_9BURK</name>
<dbReference type="EMBL" id="JABFCS010000001">
    <property type="protein sequence ID" value="NNU41964.1"/>
    <property type="molecule type" value="Genomic_DNA"/>
</dbReference>
<dbReference type="RefSeq" id="WP_171556376.1">
    <property type="nucleotide sequence ID" value="NZ_JABFCS010000001.1"/>
</dbReference>
<dbReference type="AlphaFoldDB" id="A0A849K6C9"/>
<reference evidence="3 4" key="1">
    <citation type="submission" date="2020-05" db="EMBL/GenBank/DDBJ databases">
        <authorList>
            <person name="Khan S.A."/>
            <person name="Jeon C.O."/>
            <person name="Chun B.H."/>
        </authorList>
    </citation>
    <scope>NUCLEOTIDE SEQUENCE [LARGE SCALE GENOMIC DNA]</scope>
    <source>
        <strain evidence="3 4">B156</strain>
    </source>
</reference>
<comment type="caution">
    <text evidence="3">The sequence shown here is derived from an EMBL/GenBank/DDBJ whole genome shotgun (WGS) entry which is preliminary data.</text>
</comment>
<reference evidence="3 4" key="2">
    <citation type="submission" date="2020-06" db="EMBL/GenBank/DDBJ databases">
        <title>Ramlibacter rhizophilus sp. nov., isolated from rhizosphere soil of national flower Mugunghwa from South Korea.</title>
        <authorList>
            <person name="Zheng-Fei Y."/>
            <person name="Huan T."/>
        </authorList>
    </citation>
    <scope>NUCLEOTIDE SEQUENCE [LARGE SCALE GENOMIC DNA]</scope>
    <source>
        <strain evidence="3 4">B156</strain>
    </source>
</reference>
<feature type="compositionally biased region" description="Basic and acidic residues" evidence="2">
    <location>
        <begin position="18"/>
        <end position="37"/>
    </location>
</feature>
<dbReference type="Gene3D" id="2.20.25.10">
    <property type="match status" value="1"/>
</dbReference>
<dbReference type="InterPro" id="IPR019953">
    <property type="entry name" value="OHR"/>
</dbReference>
<comment type="similarity">
    <text evidence="1">Belongs to the OsmC/Ohr family.</text>
</comment>
<feature type="region of interest" description="Disordered" evidence="2">
    <location>
        <begin position="1"/>
        <end position="37"/>
    </location>
</feature>
<protein>
    <submittedName>
        <fullName evidence="3">Ohr family peroxiredoxin</fullName>
    </submittedName>
</protein>
<evidence type="ECO:0000313" key="3">
    <source>
        <dbReference type="EMBL" id="NNU41964.1"/>
    </source>
</evidence>
<gene>
    <name evidence="3" type="ORF">HK415_00500</name>
</gene>
<dbReference type="InterPro" id="IPR003718">
    <property type="entry name" value="OsmC/Ohr_fam"/>
</dbReference>
<proteinExistence type="inferred from homology"/>